<feature type="compositionally biased region" description="Basic and acidic residues" evidence="1">
    <location>
        <begin position="1"/>
        <end position="24"/>
    </location>
</feature>
<feature type="transmembrane region" description="Helical" evidence="2">
    <location>
        <begin position="220"/>
        <end position="244"/>
    </location>
</feature>
<dbReference type="AlphaFoldDB" id="A0A426Z2Q1"/>
<keyword evidence="2" id="KW-0472">Membrane</keyword>
<reference evidence="3 4" key="1">
    <citation type="journal article" date="2014" name="Agronomy (Basel)">
        <title>A Draft Genome Sequence for Ensete ventricosum, the Drought-Tolerant Tree Against Hunger.</title>
        <authorList>
            <person name="Harrison J."/>
            <person name="Moore K.A."/>
            <person name="Paszkiewicz K."/>
            <person name="Jones T."/>
            <person name="Grant M."/>
            <person name="Ambacheew D."/>
            <person name="Muzemil S."/>
            <person name="Studholme D.J."/>
        </authorList>
    </citation>
    <scope>NUCLEOTIDE SEQUENCE [LARGE SCALE GENOMIC DNA]</scope>
</reference>
<keyword evidence="2" id="KW-0812">Transmembrane</keyword>
<gene>
    <name evidence="3" type="ORF">B296_00040778</name>
</gene>
<evidence type="ECO:0000313" key="4">
    <source>
        <dbReference type="Proteomes" id="UP000287651"/>
    </source>
</evidence>
<keyword evidence="2" id="KW-1133">Transmembrane helix</keyword>
<name>A0A426Z2Q1_ENSVE</name>
<comment type="caution">
    <text evidence="3">The sequence shown here is derived from an EMBL/GenBank/DDBJ whole genome shotgun (WGS) entry which is preliminary data.</text>
</comment>
<proteinExistence type="predicted"/>
<organism evidence="3 4">
    <name type="scientific">Ensete ventricosum</name>
    <name type="common">Abyssinian banana</name>
    <name type="synonym">Musa ensete</name>
    <dbReference type="NCBI Taxonomy" id="4639"/>
    <lineage>
        <taxon>Eukaryota</taxon>
        <taxon>Viridiplantae</taxon>
        <taxon>Streptophyta</taxon>
        <taxon>Embryophyta</taxon>
        <taxon>Tracheophyta</taxon>
        <taxon>Spermatophyta</taxon>
        <taxon>Magnoliopsida</taxon>
        <taxon>Liliopsida</taxon>
        <taxon>Zingiberales</taxon>
        <taxon>Musaceae</taxon>
        <taxon>Ensete</taxon>
    </lineage>
</organism>
<feature type="region of interest" description="Disordered" evidence="1">
    <location>
        <begin position="1"/>
        <end position="31"/>
    </location>
</feature>
<evidence type="ECO:0000256" key="2">
    <source>
        <dbReference type="SAM" id="Phobius"/>
    </source>
</evidence>
<protein>
    <submittedName>
        <fullName evidence="3">Uncharacterized protein</fullName>
    </submittedName>
</protein>
<evidence type="ECO:0000313" key="3">
    <source>
        <dbReference type="EMBL" id="RRT58231.1"/>
    </source>
</evidence>
<sequence>MRSRSRDDGCLRREEGMRRDEEGGRLPVARMRRVGPPTTRWIPGNRMLRVVGISEKERGCRPPNMIFVPHLGSFPRMTRGMDASQGDPTSLGGQPKKRCGAGRGRGGNEKRAARTGFGRRLRKTISDRHHTPHTAAGGQGVHRRRGGGRRCVCRGGWWWTKGGGLAGAGRLGSYPASRRRRLGAKVMSWWRRKVVFPVRRAWLVVSSRVKSRKHGNHHHLSLSLSITVFLQLYCYMILILLLLLSNYTFLKILFSNPTSNPSDDPAPPPPADSFPDQLEVPRTAEYPYTDPASTTFWDMPVSHRELLLHRHES</sequence>
<evidence type="ECO:0000256" key="1">
    <source>
        <dbReference type="SAM" id="MobiDB-lite"/>
    </source>
</evidence>
<dbReference type="EMBL" id="AMZH03008786">
    <property type="protein sequence ID" value="RRT58231.1"/>
    <property type="molecule type" value="Genomic_DNA"/>
</dbReference>
<accession>A0A426Z2Q1</accession>
<feature type="region of interest" description="Disordered" evidence="1">
    <location>
        <begin position="82"/>
        <end position="113"/>
    </location>
</feature>
<dbReference type="Proteomes" id="UP000287651">
    <property type="component" value="Unassembled WGS sequence"/>
</dbReference>